<proteinExistence type="inferred from homology"/>
<dbReference type="VEuPathDB" id="FungiDB:ASPNIDRAFT2_1107512"/>
<dbReference type="GO" id="GO:0020037">
    <property type="term" value="F:heme binding"/>
    <property type="evidence" value="ECO:0007669"/>
    <property type="project" value="InterPro"/>
</dbReference>
<reference evidence="9" key="1">
    <citation type="journal article" date="2016" name="Genome Announc.">
        <title>Draft genome sequence of Aspergillus niger strain An76.</title>
        <authorList>
            <person name="Gong W."/>
            <person name="Cheng Z."/>
            <person name="Zhang H."/>
            <person name="Liu L."/>
            <person name="Gao P."/>
            <person name="Wang L."/>
        </authorList>
    </citation>
    <scope>NUCLEOTIDE SEQUENCE [LARGE SCALE GENOMIC DNA]</scope>
    <source>
        <strain evidence="9">An76</strain>
    </source>
</reference>
<dbReference type="VEuPathDB" id="FungiDB:M747DRAFT_247740"/>
<dbReference type="OMA" id="AKWEIFL"/>
<dbReference type="Pfam" id="PF00067">
    <property type="entry name" value="p450"/>
    <property type="match status" value="1"/>
</dbReference>
<dbReference type="Proteomes" id="UP000068243">
    <property type="component" value="Unassembled WGS sequence"/>
</dbReference>
<evidence type="ECO:0000256" key="7">
    <source>
        <dbReference type="SAM" id="Phobius"/>
    </source>
</evidence>
<dbReference type="OrthoDB" id="1103324at2759"/>
<dbReference type="PRINTS" id="PR00385">
    <property type="entry name" value="P450"/>
</dbReference>
<dbReference type="PANTHER" id="PTHR46300:SF11">
    <property type="entry name" value="OXIDOREDUCTASE, PUTATIVE-RELATED"/>
    <property type="match status" value="1"/>
</dbReference>
<dbReference type="PANTHER" id="PTHR46300">
    <property type="entry name" value="P450, PUTATIVE (EUROFUNG)-RELATED-RELATED"/>
    <property type="match status" value="1"/>
</dbReference>
<protein>
    <submittedName>
        <fullName evidence="8">O-methylsterigmatocystin oxidoreductase</fullName>
    </submittedName>
</protein>
<feature type="region of interest" description="Disordered" evidence="6">
    <location>
        <begin position="53"/>
        <end position="92"/>
    </location>
</feature>
<dbReference type="EMBL" id="BCMY01000015">
    <property type="protein sequence ID" value="GAQ45198.1"/>
    <property type="molecule type" value="Genomic_DNA"/>
</dbReference>
<dbReference type="InterPro" id="IPR001128">
    <property type="entry name" value="Cyt_P450"/>
</dbReference>
<evidence type="ECO:0000256" key="2">
    <source>
        <dbReference type="ARBA" id="ARBA00022723"/>
    </source>
</evidence>
<dbReference type="VEuPathDB" id="FungiDB:An10g00110"/>
<name>A0A117E276_ASPNG</name>
<evidence type="ECO:0000256" key="5">
    <source>
        <dbReference type="PIRSR" id="PIRSR602401-1"/>
    </source>
</evidence>
<dbReference type="InterPro" id="IPR036396">
    <property type="entry name" value="Cyt_P450_sf"/>
</dbReference>
<dbReference type="VEuPathDB" id="FungiDB:ATCC64974_63160"/>
<dbReference type="InterPro" id="IPR050364">
    <property type="entry name" value="Cytochrome_P450_fung"/>
</dbReference>
<evidence type="ECO:0000313" key="9">
    <source>
        <dbReference type="Proteomes" id="UP000068243"/>
    </source>
</evidence>
<keyword evidence="5" id="KW-0349">Heme</keyword>
<keyword evidence="7" id="KW-0472">Membrane</keyword>
<dbReference type="Gene3D" id="1.10.630.10">
    <property type="entry name" value="Cytochrome P450"/>
    <property type="match status" value="1"/>
</dbReference>
<feature type="transmembrane region" description="Helical" evidence="7">
    <location>
        <begin position="165"/>
        <end position="185"/>
    </location>
</feature>
<keyword evidence="7" id="KW-0812">Transmembrane</keyword>
<keyword evidence="7" id="KW-1133">Transmembrane helix</keyword>
<sequence length="701" mass="79178">MEQDNEPAPTMKRNTTLRKIPAVSVVVVVEVAEDDSVNSTRVQTLVAQMLRNPRSQPAKVEEQVSGQDSPGVSDQEAQRGIRDPRDGITGGEKVTFGQSDLTAVNGVNDDVDLVPPRGWQAAGCSPGLRGGLRALHRQVGKCWCHTAVKKPLLYTTQLTVRFPRLAPMALITVAILAVTAVFLVLRVGRARKLPQGLREVPVAGNVTAMEAYPQQQLRKWAVEYGELFQVRFGRQDWIYANSPSAVKEIFDKQSQHTSSRAPSPVVSDLLSGGMRFLLMPYSAEWRRLRAIVHKLLTPKASNEFIPSQEFETKQLLWDILTDNDNQKNFYMHIRRYTTSVVMTSTYGRRVPVWECEDIREIYGLMQEFSEFATPGKYLAETFQVLAYLPKWMQWWRNAALRSFNRQAVIWMKYWNRLRTQMEKNQAPDCFVKQFINTDYERMGISELQASFVAGTMIEAGSETTSSALNSCVKYLAAYPEAQAKAFVELRRVVGEDRLPSFSDEAELPYIRACVKEILRIRPVTNLGSPHYTSADIVYKDWFIPANTTVAINQYALHFDPARYENPDDFVPDRYLHHPLKAGAYAAHADPYARDHFDFGAGRRICPGMHLAENSLFITIACLVWAFEILPPLTDDGKIGSVDVSDAAYEEGMNTLPKPSELRFVPRSDKVVGLIRREWQHAKEEGYMLGSVKVNAQGMVVD</sequence>
<evidence type="ECO:0000256" key="4">
    <source>
        <dbReference type="ARBA" id="ARBA00023004"/>
    </source>
</evidence>
<dbReference type="InterPro" id="IPR002401">
    <property type="entry name" value="Cyt_P450_E_grp-I"/>
</dbReference>
<dbReference type="SUPFAM" id="SSF48264">
    <property type="entry name" value="Cytochrome P450"/>
    <property type="match status" value="1"/>
</dbReference>
<comment type="cofactor">
    <cofactor evidence="5">
        <name>heme</name>
        <dbReference type="ChEBI" id="CHEBI:30413"/>
    </cofactor>
</comment>
<accession>A0A117E276</accession>
<evidence type="ECO:0000256" key="6">
    <source>
        <dbReference type="SAM" id="MobiDB-lite"/>
    </source>
</evidence>
<keyword evidence="4 5" id="KW-0408">Iron</keyword>
<dbReference type="AlphaFoldDB" id="A0A117E276"/>
<evidence type="ECO:0000256" key="3">
    <source>
        <dbReference type="ARBA" id="ARBA00023002"/>
    </source>
</evidence>
<comment type="similarity">
    <text evidence="1">Belongs to the cytochrome P450 family.</text>
</comment>
<dbReference type="GO" id="GO:0004497">
    <property type="term" value="F:monooxygenase activity"/>
    <property type="evidence" value="ECO:0007669"/>
    <property type="project" value="InterPro"/>
</dbReference>
<dbReference type="GO" id="GO:0016705">
    <property type="term" value="F:oxidoreductase activity, acting on paired donors, with incorporation or reduction of molecular oxygen"/>
    <property type="evidence" value="ECO:0007669"/>
    <property type="project" value="InterPro"/>
</dbReference>
<dbReference type="PROSITE" id="PS00086">
    <property type="entry name" value="CYTOCHROME_P450"/>
    <property type="match status" value="1"/>
</dbReference>
<gene>
    <name evidence="8" type="ORF">ABL_07859</name>
</gene>
<dbReference type="GO" id="GO:0005506">
    <property type="term" value="F:iron ion binding"/>
    <property type="evidence" value="ECO:0007669"/>
    <property type="project" value="InterPro"/>
</dbReference>
<evidence type="ECO:0000256" key="1">
    <source>
        <dbReference type="ARBA" id="ARBA00010617"/>
    </source>
</evidence>
<evidence type="ECO:0000313" key="8">
    <source>
        <dbReference type="EMBL" id="GAQ45198.1"/>
    </source>
</evidence>
<dbReference type="InterPro" id="IPR017972">
    <property type="entry name" value="Cyt_P450_CS"/>
</dbReference>
<keyword evidence="3" id="KW-0560">Oxidoreductase</keyword>
<dbReference type="PRINTS" id="PR00463">
    <property type="entry name" value="EP450I"/>
</dbReference>
<organism evidence="8 9">
    <name type="scientific">Aspergillus niger</name>
    <dbReference type="NCBI Taxonomy" id="5061"/>
    <lineage>
        <taxon>Eukaryota</taxon>
        <taxon>Fungi</taxon>
        <taxon>Dikarya</taxon>
        <taxon>Ascomycota</taxon>
        <taxon>Pezizomycotina</taxon>
        <taxon>Eurotiomycetes</taxon>
        <taxon>Eurotiomycetidae</taxon>
        <taxon>Eurotiales</taxon>
        <taxon>Aspergillaceae</taxon>
        <taxon>Aspergillus</taxon>
        <taxon>Aspergillus subgen. Circumdati</taxon>
    </lineage>
</organism>
<comment type="caution">
    <text evidence="8">The sequence shown here is derived from an EMBL/GenBank/DDBJ whole genome shotgun (WGS) entry which is preliminary data.</text>
</comment>
<feature type="compositionally biased region" description="Basic and acidic residues" evidence="6">
    <location>
        <begin position="76"/>
        <end position="86"/>
    </location>
</feature>
<feature type="binding site" description="axial binding residue" evidence="5">
    <location>
        <position position="605"/>
    </location>
    <ligand>
        <name>heme</name>
        <dbReference type="ChEBI" id="CHEBI:30413"/>
    </ligand>
    <ligandPart>
        <name>Fe</name>
        <dbReference type="ChEBI" id="CHEBI:18248"/>
    </ligandPart>
</feature>
<keyword evidence="2 5" id="KW-0479">Metal-binding</keyword>
<dbReference type="CDD" id="cd11065">
    <property type="entry name" value="CYP64-like"/>
    <property type="match status" value="1"/>
</dbReference>